<comment type="subcellular location">
    <subcellularLocation>
        <location evidence="1">Membrane</location>
    </subcellularLocation>
</comment>
<protein>
    <submittedName>
        <fullName evidence="5">Photosystem II protein PsbQ</fullName>
    </submittedName>
</protein>
<feature type="transmembrane region" description="Helical" evidence="4">
    <location>
        <begin position="25"/>
        <end position="42"/>
    </location>
</feature>
<dbReference type="GO" id="GO:0009654">
    <property type="term" value="C:photosystem II oxygen evolving complex"/>
    <property type="evidence" value="ECO:0007669"/>
    <property type="project" value="InterPro"/>
</dbReference>
<keyword evidence="2" id="KW-0793">Thylakoid</keyword>
<dbReference type="GO" id="GO:0019898">
    <property type="term" value="C:extrinsic component of membrane"/>
    <property type="evidence" value="ECO:0007669"/>
    <property type="project" value="InterPro"/>
</dbReference>
<evidence type="ECO:0000256" key="1">
    <source>
        <dbReference type="ARBA" id="ARBA00004370"/>
    </source>
</evidence>
<dbReference type="Pfam" id="PF05757">
    <property type="entry name" value="PsbQ"/>
    <property type="match status" value="1"/>
</dbReference>
<dbReference type="Gene3D" id="1.20.120.290">
    <property type="entry name" value="Oxygen-evolving enhancer protein 3 (PsbQ), four-helix up-down bundle"/>
    <property type="match status" value="1"/>
</dbReference>
<dbReference type="Proteomes" id="UP000017127">
    <property type="component" value="Unassembled WGS sequence"/>
</dbReference>
<evidence type="ECO:0000256" key="3">
    <source>
        <dbReference type="ARBA" id="ARBA00023136"/>
    </source>
</evidence>
<evidence type="ECO:0000313" key="5">
    <source>
        <dbReference type="EMBL" id="ERT06313.1"/>
    </source>
</evidence>
<keyword evidence="4" id="KW-1133">Transmembrane helix</keyword>
<comment type="caution">
    <text evidence="5">The sequence shown here is derived from an EMBL/GenBank/DDBJ whole genome shotgun (WGS) entry which is preliminary data.</text>
</comment>
<dbReference type="InterPro" id="IPR008797">
    <property type="entry name" value="PSII_PsbQ"/>
</dbReference>
<name>U7QEH4_9CYAN</name>
<keyword evidence="3 4" id="KW-0472">Membrane</keyword>
<dbReference type="InterPro" id="IPR023222">
    <property type="entry name" value="PsbQ-like_dom_sf"/>
</dbReference>
<gene>
    <name evidence="5" type="primary">psbQ</name>
    <name evidence="5" type="ORF">M595_3696</name>
</gene>
<accession>U7QEH4</accession>
<dbReference type="InterPro" id="IPR017487">
    <property type="entry name" value="PSII_PsbQ_cyanobac"/>
</dbReference>
<sequence>MIAISVTIDRVEDVTLIRIRAMKRYRSILACLLAFVMAFIVSCGSPEVKEPPTYSNAQLQQIQGYQSDILELRDRMTSELPAYINNRKWVEVDNFVHGPLGSLLQEMNYLTKNLLPNDQPPARKLAREVFEDLLQVGEAAEKANKPLAASSYQAALEDLNAFLDLVPQVPQA</sequence>
<keyword evidence="4" id="KW-0812">Transmembrane</keyword>
<dbReference type="AlphaFoldDB" id="U7QEH4"/>
<keyword evidence="6" id="KW-1185">Reference proteome</keyword>
<dbReference type="RefSeq" id="WP_023067417.1">
    <property type="nucleotide sequence ID" value="NZ_AUZM01000038.1"/>
</dbReference>
<evidence type="ECO:0000256" key="2">
    <source>
        <dbReference type="ARBA" id="ARBA00023078"/>
    </source>
</evidence>
<dbReference type="EMBL" id="AUZM01000038">
    <property type="protein sequence ID" value="ERT06313.1"/>
    <property type="molecule type" value="Genomic_DNA"/>
</dbReference>
<dbReference type="NCBIfam" id="TIGR03042">
    <property type="entry name" value="PS_II_psbQ_bact"/>
    <property type="match status" value="1"/>
</dbReference>
<reference evidence="5 6" key="1">
    <citation type="journal article" date="2013" name="Front. Microbiol.">
        <title>Comparative genomic analyses of the cyanobacterium, Lyngbya aestuarii BL J, a powerful hydrogen producer.</title>
        <authorList>
            <person name="Kothari A."/>
            <person name="Vaughn M."/>
            <person name="Garcia-Pichel F."/>
        </authorList>
    </citation>
    <scope>NUCLEOTIDE SEQUENCE [LARGE SCALE GENOMIC DNA]</scope>
    <source>
        <strain evidence="5 6">BL J</strain>
    </source>
</reference>
<evidence type="ECO:0000256" key="4">
    <source>
        <dbReference type="SAM" id="Phobius"/>
    </source>
</evidence>
<dbReference type="SUPFAM" id="SSF101112">
    <property type="entry name" value="Oxygen-evolving enhancer protein 3"/>
    <property type="match status" value="1"/>
</dbReference>
<proteinExistence type="predicted"/>
<evidence type="ECO:0000313" key="6">
    <source>
        <dbReference type="Proteomes" id="UP000017127"/>
    </source>
</evidence>
<dbReference type="GO" id="GO:0005509">
    <property type="term" value="F:calcium ion binding"/>
    <property type="evidence" value="ECO:0007669"/>
    <property type="project" value="InterPro"/>
</dbReference>
<organism evidence="5 6">
    <name type="scientific">Lyngbya aestuarii BL J</name>
    <dbReference type="NCBI Taxonomy" id="1348334"/>
    <lineage>
        <taxon>Bacteria</taxon>
        <taxon>Bacillati</taxon>
        <taxon>Cyanobacteriota</taxon>
        <taxon>Cyanophyceae</taxon>
        <taxon>Oscillatoriophycideae</taxon>
        <taxon>Oscillatoriales</taxon>
        <taxon>Microcoleaceae</taxon>
        <taxon>Lyngbya</taxon>
    </lineage>
</organism>
<dbReference type="GO" id="GO:0015979">
    <property type="term" value="P:photosynthesis"/>
    <property type="evidence" value="ECO:0007669"/>
    <property type="project" value="InterPro"/>
</dbReference>